<dbReference type="Proteomes" id="UP000061348">
    <property type="component" value="Unassembled WGS sequence"/>
</dbReference>
<evidence type="ECO:0000313" key="1">
    <source>
        <dbReference type="EMBL" id="KWV87207.1"/>
    </source>
</evidence>
<proteinExistence type="predicted"/>
<organism evidence="1 2">
    <name type="scientific">Pseudomonas fluorescens</name>
    <dbReference type="NCBI Taxonomy" id="294"/>
    <lineage>
        <taxon>Bacteria</taxon>
        <taxon>Pseudomonadati</taxon>
        <taxon>Pseudomonadota</taxon>
        <taxon>Gammaproteobacteria</taxon>
        <taxon>Pseudomonadales</taxon>
        <taxon>Pseudomonadaceae</taxon>
        <taxon>Pseudomonas</taxon>
    </lineage>
</organism>
<reference evidence="1 2" key="1">
    <citation type="submission" date="2015-05" db="EMBL/GenBank/DDBJ databases">
        <title>A genomic and transcriptomic approach to investigate the blue pigment phenotype in Pseudomonas fluorescens.</title>
        <authorList>
            <person name="Andreani N.A."/>
            <person name="Cardazzo B."/>
        </authorList>
    </citation>
    <scope>NUCLEOTIDE SEQUENCE [LARGE SCALE GENOMIC DNA]</scope>
    <source>
        <strain evidence="1 2">Ps_22</strain>
    </source>
</reference>
<dbReference type="PATRIC" id="fig|294.194.peg.3391"/>
<comment type="caution">
    <text evidence="1">The sequence shown here is derived from an EMBL/GenBank/DDBJ whole genome shotgun (WGS) entry which is preliminary data.</text>
</comment>
<evidence type="ECO:0000313" key="2">
    <source>
        <dbReference type="Proteomes" id="UP000061348"/>
    </source>
</evidence>
<protein>
    <submittedName>
        <fullName evidence="1">Uncharacterized protein</fullName>
    </submittedName>
</protein>
<sequence length="93" mass="10225">MLPALRMTNRSPGSCWVNSSGTTRLSEQDTNKVPGFCVVARCLNKSLRGVKASRWNLRKPSMRCCMVVLLASLMGQGWKFSAIASKTGLLCFL</sequence>
<dbReference type="EMBL" id="LCYA01000078">
    <property type="protein sequence ID" value="KWV87207.1"/>
    <property type="molecule type" value="Genomic_DNA"/>
</dbReference>
<gene>
    <name evidence="1" type="ORF">PFLmoz3_03055</name>
</gene>
<name>A0A120G7G3_PSEFL</name>
<dbReference type="AlphaFoldDB" id="A0A120G7G3"/>
<accession>A0A120G7G3</accession>